<accession>A0ABW1JVS7</accession>
<evidence type="ECO:0000256" key="1">
    <source>
        <dbReference type="ARBA" id="ARBA00004651"/>
    </source>
</evidence>
<organism evidence="8 9">
    <name type="scientific">Nocardia lasii</name>
    <dbReference type="NCBI Taxonomy" id="1616107"/>
    <lineage>
        <taxon>Bacteria</taxon>
        <taxon>Bacillati</taxon>
        <taxon>Actinomycetota</taxon>
        <taxon>Actinomycetes</taxon>
        <taxon>Mycobacteriales</taxon>
        <taxon>Nocardiaceae</taxon>
        <taxon>Nocardia</taxon>
    </lineage>
</organism>
<evidence type="ECO:0000256" key="4">
    <source>
        <dbReference type="ARBA" id="ARBA00022989"/>
    </source>
</evidence>
<evidence type="ECO:0000256" key="3">
    <source>
        <dbReference type="ARBA" id="ARBA00022692"/>
    </source>
</evidence>
<feature type="transmembrane region" description="Helical" evidence="6">
    <location>
        <begin position="106"/>
        <end position="125"/>
    </location>
</feature>
<evidence type="ECO:0000313" key="9">
    <source>
        <dbReference type="Proteomes" id="UP001596223"/>
    </source>
</evidence>
<dbReference type="RefSeq" id="WP_378605644.1">
    <property type="nucleotide sequence ID" value="NZ_JBHSQN010000010.1"/>
</dbReference>
<dbReference type="Pfam" id="PF06271">
    <property type="entry name" value="RDD"/>
    <property type="match status" value="1"/>
</dbReference>
<keyword evidence="3 6" id="KW-0812">Transmembrane</keyword>
<keyword evidence="4 6" id="KW-1133">Transmembrane helix</keyword>
<dbReference type="Proteomes" id="UP001596223">
    <property type="component" value="Unassembled WGS sequence"/>
</dbReference>
<dbReference type="EMBL" id="JBHSQN010000010">
    <property type="protein sequence ID" value="MFC6012308.1"/>
    <property type="molecule type" value="Genomic_DNA"/>
</dbReference>
<sequence>MPYFSAPFWRRLAARLIDLAVCLALTFLLAVPATPLVLIAEAVIGSEYEDTLLDVAAWACYFTAYIGLEVFMLLRRDGQTIGKGLLGVRVVPADPWARPRLDLRPAAVRMLIIFLPFFFLSVAGSNPESTALDIVAMTAFGTFLVSCVLALVPANSRRTIHDLVTGTRVIRAPKRKVELKKDLMMALPGRIDFAKH</sequence>
<keyword evidence="5 6" id="KW-0472">Membrane</keyword>
<gene>
    <name evidence="8" type="ORF">ACFP3H_14705</name>
</gene>
<reference evidence="9" key="1">
    <citation type="journal article" date="2019" name="Int. J. Syst. Evol. Microbiol.">
        <title>The Global Catalogue of Microorganisms (GCM) 10K type strain sequencing project: providing services to taxonomists for standard genome sequencing and annotation.</title>
        <authorList>
            <consortium name="The Broad Institute Genomics Platform"/>
            <consortium name="The Broad Institute Genome Sequencing Center for Infectious Disease"/>
            <person name="Wu L."/>
            <person name="Ma J."/>
        </authorList>
    </citation>
    <scope>NUCLEOTIDE SEQUENCE [LARGE SCALE GENOMIC DNA]</scope>
    <source>
        <strain evidence="9">CCUG 36956</strain>
    </source>
</reference>
<keyword evidence="2" id="KW-1003">Cell membrane</keyword>
<evidence type="ECO:0000256" key="6">
    <source>
        <dbReference type="SAM" id="Phobius"/>
    </source>
</evidence>
<dbReference type="InterPro" id="IPR010432">
    <property type="entry name" value="RDD"/>
</dbReference>
<proteinExistence type="predicted"/>
<feature type="domain" description="RDD" evidence="7">
    <location>
        <begin position="6"/>
        <end position="165"/>
    </location>
</feature>
<evidence type="ECO:0000313" key="8">
    <source>
        <dbReference type="EMBL" id="MFC6012308.1"/>
    </source>
</evidence>
<evidence type="ECO:0000256" key="2">
    <source>
        <dbReference type="ARBA" id="ARBA00022475"/>
    </source>
</evidence>
<dbReference type="PANTHER" id="PTHR36115">
    <property type="entry name" value="PROLINE-RICH ANTIGEN HOMOLOG-RELATED"/>
    <property type="match status" value="1"/>
</dbReference>
<comment type="caution">
    <text evidence="8">The sequence shown here is derived from an EMBL/GenBank/DDBJ whole genome shotgun (WGS) entry which is preliminary data.</text>
</comment>
<comment type="subcellular location">
    <subcellularLocation>
        <location evidence="1">Cell membrane</location>
        <topology evidence="1">Multi-pass membrane protein</topology>
    </subcellularLocation>
</comment>
<feature type="transmembrane region" description="Helical" evidence="6">
    <location>
        <begin position="55"/>
        <end position="74"/>
    </location>
</feature>
<name>A0ABW1JVS7_9NOCA</name>
<keyword evidence="9" id="KW-1185">Reference proteome</keyword>
<protein>
    <submittedName>
        <fullName evidence="8">RDD family protein</fullName>
    </submittedName>
</protein>
<dbReference type="InterPro" id="IPR051791">
    <property type="entry name" value="Pra-immunoreactive"/>
</dbReference>
<evidence type="ECO:0000256" key="5">
    <source>
        <dbReference type="ARBA" id="ARBA00023136"/>
    </source>
</evidence>
<feature type="transmembrane region" description="Helical" evidence="6">
    <location>
        <begin position="131"/>
        <end position="152"/>
    </location>
</feature>
<evidence type="ECO:0000259" key="7">
    <source>
        <dbReference type="Pfam" id="PF06271"/>
    </source>
</evidence>